<dbReference type="Gene3D" id="2.30.29.30">
    <property type="entry name" value="Pleckstrin-homology domain (PH domain)/Phosphotyrosine-binding domain (PTB)"/>
    <property type="match status" value="1"/>
</dbReference>
<dbReference type="CDD" id="cd06720">
    <property type="entry name" value="PDZ1_APBA1_3-like"/>
    <property type="match status" value="1"/>
</dbReference>
<proteinExistence type="predicted"/>
<feature type="region of interest" description="Disordered" evidence="4">
    <location>
        <begin position="1"/>
        <end position="88"/>
    </location>
</feature>
<evidence type="ECO:0000256" key="1">
    <source>
        <dbReference type="ARBA" id="ARBA00022448"/>
    </source>
</evidence>
<dbReference type="GO" id="GO:0001540">
    <property type="term" value="F:amyloid-beta binding"/>
    <property type="evidence" value="ECO:0007669"/>
    <property type="project" value="TreeGrafter"/>
</dbReference>
<dbReference type="GO" id="GO:0005737">
    <property type="term" value="C:cytoplasm"/>
    <property type="evidence" value="ECO:0007669"/>
    <property type="project" value="TreeGrafter"/>
</dbReference>
<evidence type="ECO:0000313" key="7">
    <source>
        <dbReference type="Ensembl" id="ENSPLOP00000018197.1"/>
    </source>
</evidence>
<dbReference type="PROSITE" id="PS01179">
    <property type="entry name" value="PID"/>
    <property type="match status" value="1"/>
</dbReference>
<evidence type="ECO:0000256" key="4">
    <source>
        <dbReference type="SAM" id="MobiDB-lite"/>
    </source>
</evidence>
<dbReference type="SUPFAM" id="SSF50729">
    <property type="entry name" value="PH domain-like"/>
    <property type="match status" value="1"/>
</dbReference>
<dbReference type="InterPro" id="IPR051230">
    <property type="entry name" value="APP-Binding"/>
</dbReference>
<dbReference type="GO" id="GO:0043197">
    <property type="term" value="C:dendritic spine"/>
    <property type="evidence" value="ECO:0007669"/>
    <property type="project" value="TreeGrafter"/>
</dbReference>
<dbReference type="FunFam" id="2.30.29.30:FF:000044">
    <property type="entry name" value="amyloid beta A4 precursor protein-binding family A member 1"/>
    <property type="match status" value="1"/>
</dbReference>
<dbReference type="SUPFAM" id="SSF50156">
    <property type="entry name" value="PDZ domain-like"/>
    <property type="match status" value="2"/>
</dbReference>
<dbReference type="CDD" id="cd06793">
    <property type="entry name" value="PDZ2_APBA1_3-like"/>
    <property type="match status" value="1"/>
</dbReference>
<evidence type="ECO:0000256" key="3">
    <source>
        <dbReference type="ARBA" id="ARBA00022737"/>
    </source>
</evidence>
<accession>A0A8C8XE14</accession>
<evidence type="ECO:0000259" key="5">
    <source>
        <dbReference type="PROSITE" id="PS01179"/>
    </source>
</evidence>
<evidence type="ECO:0000313" key="8">
    <source>
        <dbReference type="Proteomes" id="UP000694399"/>
    </source>
</evidence>
<dbReference type="InterPro" id="IPR011993">
    <property type="entry name" value="PH-like_dom_sf"/>
</dbReference>
<dbReference type="CDD" id="cd01208">
    <property type="entry name" value="PTB_X11"/>
    <property type="match status" value="1"/>
</dbReference>
<feature type="compositionally biased region" description="Basic and acidic residues" evidence="4">
    <location>
        <begin position="233"/>
        <end position="249"/>
    </location>
</feature>
<gene>
    <name evidence="7" type="primary">APBA1</name>
</gene>
<name>A0A8C8XE14_PANLE</name>
<dbReference type="Pfam" id="PF00640">
    <property type="entry name" value="PID"/>
    <property type="match status" value="1"/>
</dbReference>
<reference evidence="7" key="3">
    <citation type="submission" date="2025-09" db="UniProtKB">
        <authorList>
            <consortium name="Ensembl"/>
        </authorList>
    </citation>
    <scope>IDENTIFICATION</scope>
</reference>
<keyword evidence="8" id="KW-1185">Reference proteome</keyword>
<feature type="region of interest" description="Disordered" evidence="4">
    <location>
        <begin position="233"/>
        <end position="257"/>
    </location>
</feature>
<dbReference type="InterPro" id="IPR036034">
    <property type="entry name" value="PDZ_sf"/>
</dbReference>
<dbReference type="PANTHER" id="PTHR12345">
    <property type="entry name" value="SYNTENIN RELATED"/>
    <property type="match status" value="1"/>
</dbReference>
<dbReference type="GeneTree" id="ENSGT00940000156820"/>
<protein>
    <submittedName>
        <fullName evidence="7">Amyloid beta protein binding family A member 1</fullName>
    </submittedName>
</protein>
<feature type="region of interest" description="Disordered" evidence="4">
    <location>
        <begin position="274"/>
        <end position="334"/>
    </location>
</feature>
<dbReference type="AlphaFoldDB" id="A0A8C8XE14"/>
<evidence type="ECO:0000256" key="2">
    <source>
        <dbReference type="ARBA" id="ARBA00022553"/>
    </source>
</evidence>
<dbReference type="FunFam" id="2.30.42.10:FF:000017">
    <property type="entry name" value="Amyloid beta A4 protein-binding family A member 1"/>
    <property type="match status" value="1"/>
</dbReference>
<dbReference type="FunFam" id="2.30.42.10:FF:000007">
    <property type="entry name" value="Amyloid beta A4 protein-binding family A member"/>
    <property type="match status" value="1"/>
</dbReference>
<sequence>MNHLEGSAEVEVTDEAAGGEVNESVEADLEHPEVEEQQQRYAGRPGRGRAVEDPRAPPGQQEDEERGECLARSASTESGFHNHTDTAEGDVIAAARDGYDAERAQDPEDESAYAVQYRPEAEEYTEQAEAEHAEATHRRALPNHLHFHSLEHEEAMNAAYSGYVYTHRLFHRGEDEPYAEPYADYGGLQEHVYEEIGDAPELEARDGLRLYEQERDEAAAYRQEALGARLHHYDERSDGESDSPEKEAEFAPYPRMDSYEQEEDIDQIVAEVKQSMSSQSLDKAAEDMPEAEQDLERAPTPGGGRPDSPELQALAGQQRAAGTAGGEAGQRYSKEKRDAISLAIKDIKEAIEEVKTRTIRSPYTPDEPKEPIWVMRQDISPTRDCDDQRPVDGDSRKSLASFPTYVEVPGPCDPEDLIDGIIFAANYLGSTQLLSDKTPSKNVRMMQAQEAVSRIKAPEGESQPMTEVDLFISTQRIKVLNADTQETMMDHPLRTISYIADIGNIVVLMARRRMPRSNSQENVEASHPSQDGKRQYKMICHVFESEDAQLIAQSIGQAFSVAYQEFLRANGINPEDLSQKEYSDLLNTQDMYNDDLIHFSKSENCKDVFIEKQKGEILGVVIVESGWGSILPTVIIANMMHGGPAEKSGKLNIGDQIMSINGTSLVGLPLSTCQSIIKGLKNQPRVKLNIVRCPPVTTVLIRRPDLRYQLGFSVQNGIICSLMRGGIAERGGVRVGHRIIEINGQSVVATPHEKIVHILSNAVGEVGAGAGVGVCLGDPGLAPARPHTGLRGRVLCGSKPCSTSRTVRLRPEVTHCLAASESGS</sequence>
<dbReference type="SMART" id="SM00228">
    <property type="entry name" value="PDZ"/>
    <property type="match status" value="2"/>
</dbReference>
<keyword evidence="1" id="KW-0813">Transport</keyword>
<dbReference type="InterPro" id="IPR006020">
    <property type="entry name" value="PTB/PI_dom"/>
</dbReference>
<dbReference type="GO" id="GO:0005886">
    <property type="term" value="C:plasma membrane"/>
    <property type="evidence" value="ECO:0007669"/>
    <property type="project" value="TreeGrafter"/>
</dbReference>
<keyword evidence="2" id="KW-0597">Phosphoprotein</keyword>
<feature type="compositionally biased region" description="Low complexity" evidence="4">
    <location>
        <begin position="310"/>
        <end position="322"/>
    </location>
</feature>
<dbReference type="CDD" id="cd22578">
    <property type="entry name" value="Mint1_CID"/>
    <property type="match status" value="1"/>
</dbReference>
<reference evidence="7" key="2">
    <citation type="submission" date="2025-08" db="UniProtKB">
        <authorList>
            <consortium name="Ensembl"/>
        </authorList>
    </citation>
    <scope>IDENTIFICATION</scope>
</reference>
<evidence type="ECO:0000259" key="6">
    <source>
        <dbReference type="PROSITE" id="PS50106"/>
    </source>
</evidence>
<dbReference type="Ensembl" id="ENSPLOT00000020149.1">
    <property type="protein sequence ID" value="ENSPLOP00000018197.1"/>
    <property type="gene ID" value="ENSPLOG00000013238.1"/>
</dbReference>
<dbReference type="InterPro" id="IPR001478">
    <property type="entry name" value="PDZ"/>
</dbReference>
<feature type="domain" description="PDZ" evidence="6">
    <location>
        <begin position="698"/>
        <end position="766"/>
    </location>
</feature>
<feature type="domain" description="PID" evidence="5">
    <location>
        <begin position="419"/>
        <end position="594"/>
    </location>
</feature>
<dbReference type="PROSITE" id="PS50106">
    <property type="entry name" value="PDZ"/>
    <property type="match status" value="2"/>
</dbReference>
<organism evidence="7 8">
    <name type="scientific">Panthera leo</name>
    <name type="common">Lion</name>
    <dbReference type="NCBI Taxonomy" id="9689"/>
    <lineage>
        <taxon>Eukaryota</taxon>
        <taxon>Metazoa</taxon>
        <taxon>Chordata</taxon>
        <taxon>Craniata</taxon>
        <taxon>Vertebrata</taxon>
        <taxon>Euteleostomi</taxon>
        <taxon>Mammalia</taxon>
        <taxon>Eutheria</taxon>
        <taxon>Laurasiatheria</taxon>
        <taxon>Carnivora</taxon>
        <taxon>Feliformia</taxon>
        <taxon>Felidae</taxon>
        <taxon>Pantherinae</taxon>
        <taxon>Panthera</taxon>
    </lineage>
</organism>
<feature type="compositionally biased region" description="Basic and acidic residues" evidence="4">
    <location>
        <begin position="28"/>
        <end position="38"/>
    </location>
</feature>
<keyword evidence="3" id="KW-0677">Repeat</keyword>
<feature type="domain" description="PDZ" evidence="6">
    <location>
        <begin position="607"/>
        <end position="692"/>
    </location>
</feature>
<dbReference type="Proteomes" id="UP000694399">
    <property type="component" value="Chromosome E1"/>
</dbReference>
<dbReference type="Gene3D" id="2.30.42.10">
    <property type="match status" value="2"/>
</dbReference>
<dbReference type="SMART" id="SM00462">
    <property type="entry name" value="PTB"/>
    <property type="match status" value="1"/>
</dbReference>
<dbReference type="PANTHER" id="PTHR12345:SF14">
    <property type="entry name" value="AMYLOID-BETA A4 PRECURSOR PROTEIN-BINDING FAMILY A MEMBER 1"/>
    <property type="match status" value="1"/>
</dbReference>
<dbReference type="Pfam" id="PF00595">
    <property type="entry name" value="PDZ"/>
    <property type="match status" value="2"/>
</dbReference>
<reference evidence="7" key="1">
    <citation type="journal article" date="2019" name="bioRxiv">
        <title>Long live the king: chromosome-level assembly of the lion (Panthera leo) using linked-read, Hi-C, and long read data.</title>
        <authorList>
            <person name="Armstrong E.E."/>
            <person name="Taylor R.W."/>
            <person name="Miller D.E."/>
            <person name="Kaelin C."/>
            <person name="Barsh G."/>
            <person name="Hadly E.A."/>
            <person name="Petrov D."/>
        </authorList>
    </citation>
    <scope>NUCLEOTIDE SEQUENCE [LARGE SCALE GENOMIC DNA]</scope>
</reference>
<dbReference type="GO" id="GO:0007268">
    <property type="term" value="P:chemical synaptic transmission"/>
    <property type="evidence" value="ECO:0007669"/>
    <property type="project" value="TreeGrafter"/>
</dbReference>